<dbReference type="STRING" id="2018661.A0A2A2KNU7"/>
<evidence type="ECO:0000256" key="4">
    <source>
        <dbReference type="ARBA" id="ARBA00022840"/>
    </source>
</evidence>
<dbReference type="PANTHER" id="PTHR11042">
    <property type="entry name" value="EUKARYOTIC TRANSLATION INITIATION FACTOR 2-ALPHA KINASE EIF2-ALPHA KINASE -RELATED"/>
    <property type="match status" value="1"/>
</dbReference>
<dbReference type="GO" id="GO:0005524">
    <property type="term" value="F:ATP binding"/>
    <property type="evidence" value="ECO:0007669"/>
    <property type="project" value="UniProtKB-UniRule"/>
</dbReference>
<dbReference type="OrthoDB" id="1732493at2759"/>
<dbReference type="InterPro" id="IPR050339">
    <property type="entry name" value="CC_SR_Kinase"/>
</dbReference>
<keyword evidence="10" id="KW-1185">Reference proteome</keyword>
<dbReference type="AlphaFoldDB" id="A0A2A2KNU7"/>
<dbReference type="SUPFAM" id="SSF56112">
    <property type="entry name" value="Protein kinase-like (PK-like)"/>
    <property type="match status" value="1"/>
</dbReference>
<organism evidence="9 10">
    <name type="scientific">Diploscapter pachys</name>
    <dbReference type="NCBI Taxonomy" id="2018661"/>
    <lineage>
        <taxon>Eukaryota</taxon>
        <taxon>Metazoa</taxon>
        <taxon>Ecdysozoa</taxon>
        <taxon>Nematoda</taxon>
        <taxon>Chromadorea</taxon>
        <taxon>Rhabditida</taxon>
        <taxon>Rhabditina</taxon>
        <taxon>Rhabditomorpha</taxon>
        <taxon>Rhabditoidea</taxon>
        <taxon>Rhabditidae</taxon>
        <taxon>Diploscapter</taxon>
    </lineage>
</organism>
<dbReference type="InterPro" id="IPR011009">
    <property type="entry name" value="Kinase-like_dom_sf"/>
</dbReference>
<keyword evidence="3" id="KW-0418">Kinase</keyword>
<comment type="similarity">
    <text evidence="5">Belongs to the protein kinase superfamily. Ser/Thr protein kinase family. GCN2 subfamily.</text>
</comment>
<dbReference type="InterPro" id="IPR008271">
    <property type="entry name" value="Ser/Thr_kinase_AS"/>
</dbReference>
<evidence type="ECO:0000259" key="8">
    <source>
        <dbReference type="PROSITE" id="PS50011"/>
    </source>
</evidence>
<dbReference type="PROSITE" id="PS00107">
    <property type="entry name" value="PROTEIN_KINASE_ATP"/>
    <property type="match status" value="1"/>
</dbReference>
<keyword evidence="2 6" id="KW-0547">Nucleotide-binding</keyword>
<evidence type="ECO:0000256" key="3">
    <source>
        <dbReference type="ARBA" id="ARBA00022777"/>
    </source>
</evidence>
<proteinExistence type="inferred from homology"/>
<feature type="binding site" evidence="6">
    <location>
        <position position="58"/>
    </location>
    <ligand>
        <name>ATP</name>
        <dbReference type="ChEBI" id="CHEBI:30616"/>
    </ligand>
</feature>
<dbReference type="Pfam" id="PF00069">
    <property type="entry name" value="Pkinase"/>
    <property type="match status" value="1"/>
</dbReference>
<evidence type="ECO:0000256" key="6">
    <source>
        <dbReference type="PROSITE-ProRule" id="PRU10141"/>
    </source>
</evidence>
<sequence length="248" mass="28702">MPVMGEINGNGIGNGSDQQGIRTNQIRHFDIKEVLGRGAYGMVYRVIDKYTRKEYALKKVVVQLTDEGIPQSVLREVATMQSFKSFQHKNVIEMHDVFHEVLENKHGGQSLHINIIMEKCQWDLYTFLKEIPSYMPEHQIKILSRQIFEGLDYLHSRNIVHRDLKPQNIMVNPDLSLKIVDFGLSRNYNTNTAFTTVKTRSPIIRRVAFELGRQPEFLPRTPTSPFHDTLSSYLPVGDFTRCMLPQIR</sequence>
<evidence type="ECO:0000256" key="1">
    <source>
        <dbReference type="ARBA" id="ARBA00022679"/>
    </source>
</evidence>
<keyword evidence="1" id="KW-0808">Transferase</keyword>
<evidence type="ECO:0000313" key="9">
    <source>
        <dbReference type="EMBL" id="PAV75517.1"/>
    </source>
</evidence>
<evidence type="ECO:0000313" key="10">
    <source>
        <dbReference type="Proteomes" id="UP000218231"/>
    </source>
</evidence>
<dbReference type="EMBL" id="LIAE01008076">
    <property type="protein sequence ID" value="PAV75517.1"/>
    <property type="molecule type" value="Genomic_DNA"/>
</dbReference>
<evidence type="ECO:0000256" key="7">
    <source>
        <dbReference type="RuleBase" id="RU000304"/>
    </source>
</evidence>
<name>A0A2A2KNU7_9BILA</name>
<dbReference type="GO" id="GO:0005634">
    <property type="term" value="C:nucleus"/>
    <property type="evidence" value="ECO:0007669"/>
    <property type="project" value="TreeGrafter"/>
</dbReference>
<keyword evidence="4 6" id="KW-0067">ATP-binding</keyword>
<evidence type="ECO:0000256" key="5">
    <source>
        <dbReference type="ARBA" id="ARBA00037982"/>
    </source>
</evidence>
<dbReference type="Gene3D" id="1.10.510.10">
    <property type="entry name" value="Transferase(Phosphotransferase) domain 1"/>
    <property type="match status" value="1"/>
</dbReference>
<gene>
    <name evidence="9" type="ORF">WR25_13604</name>
</gene>
<dbReference type="PROSITE" id="PS00108">
    <property type="entry name" value="PROTEIN_KINASE_ST"/>
    <property type="match status" value="1"/>
</dbReference>
<dbReference type="GO" id="GO:0005737">
    <property type="term" value="C:cytoplasm"/>
    <property type="evidence" value="ECO:0007669"/>
    <property type="project" value="TreeGrafter"/>
</dbReference>
<protein>
    <recommendedName>
        <fullName evidence="8">Protein kinase domain-containing protein</fullName>
    </recommendedName>
</protein>
<accession>A0A2A2KNU7</accession>
<dbReference type="InterPro" id="IPR017441">
    <property type="entry name" value="Protein_kinase_ATP_BS"/>
</dbReference>
<feature type="domain" description="Protein kinase" evidence="8">
    <location>
        <begin position="29"/>
        <end position="248"/>
    </location>
</feature>
<keyword evidence="7" id="KW-0723">Serine/threonine-protein kinase</keyword>
<dbReference type="GO" id="GO:0004674">
    <property type="term" value="F:protein serine/threonine kinase activity"/>
    <property type="evidence" value="ECO:0007669"/>
    <property type="project" value="UniProtKB-KW"/>
</dbReference>
<dbReference type="PROSITE" id="PS50011">
    <property type="entry name" value="PROTEIN_KINASE_DOM"/>
    <property type="match status" value="1"/>
</dbReference>
<comment type="caution">
    <text evidence="9">The sequence shown here is derived from an EMBL/GenBank/DDBJ whole genome shotgun (WGS) entry which is preliminary data.</text>
</comment>
<dbReference type="SMART" id="SM00220">
    <property type="entry name" value="S_TKc"/>
    <property type="match status" value="1"/>
</dbReference>
<dbReference type="Proteomes" id="UP000218231">
    <property type="component" value="Unassembled WGS sequence"/>
</dbReference>
<dbReference type="InterPro" id="IPR000719">
    <property type="entry name" value="Prot_kinase_dom"/>
</dbReference>
<reference evidence="9 10" key="1">
    <citation type="journal article" date="2017" name="Curr. Biol.">
        <title>Genome architecture and evolution of a unichromosomal asexual nematode.</title>
        <authorList>
            <person name="Fradin H."/>
            <person name="Zegar C."/>
            <person name="Gutwein M."/>
            <person name="Lucas J."/>
            <person name="Kovtun M."/>
            <person name="Corcoran D."/>
            <person name="Baugh L.R."/>
            <person name="Kiontke K."/>
            <person name="Gunsalus K."/>
            <person name="Fitch D.H."/>
            <person name="Piano F."/>
        </authorList>
    </citation>
    <scope>NUCLEOTIDE SEQUENCE [LARGE SCALE GENOMIC DNA]</scope>
    <source>
        <strain evidence="9">PF1309</strain>
    </source>
</reference>
<evidence type="ECO:0000256" key="2">
    <source>
        <dbReference type="ARBA" id="ARBA00022741"/>
    </source>
</evidence>